<dbReference type="AlphaFoldDB" id="A0A1I3ZNK2"/>
<dbReference type="RefSeq" id="WP_244621700.1">
    <property type="nucleotide sequence ID" value="NZ_BSPE01000031.1"/>
</dbReference>
<dbReference type="Proteomes" id="UP000323300">
    <property type="component" value="Unassembled WGS sequence"/>
</dbReference>
<proteinExistence type="predicted"/>
<evidence type="ECO:0000313" key="3">
    <source>
        <dbReference type="Proteomes" id="UP000323300"/>
    </source>
</evidence>
<name>A0A1I3ZNK2_9HYPH</name>
<accession>A0A1I3ZNK2</accession>
<dbReference type="InterPro" id="IPR012312">
    <property type="entry name" value="Hemerythrin-like"/>
</dbReference>
<organism evidence="2 3">
    <name type="scientific">Neomesorhizobium albiziae</name>
    <dbReference type="NCBI Taxonomy" id="335020"/>
    <lineage>
        <taxon>Bacteria</taxon>
        <taxon>Pseudomonadati</taxon>
        <taxon>Pseudomonadota</taxon>
        <taxon>Alphaproteobacteria</taxon>
        <taxon>Hyphomicrobiales</taxon>
        <taxon>Phyllobacteriaceae</taxon>
        <taxon>Neomesorhizobium</taxon>
    </lineage>
</organism>
<sequence length="173" mass="18984">MPRKEVPVASSYEAPRDDKALPVDPTIELLPAAVMKRAHHEKLRLCQALEEIADALPGSVDRRKVLGVANTLVPLLSSIHHYEEAVVFPLYDAVLDASGTRSSTVRRLKAEHVQDECFAGEIAEVFLAIGHGKGGESADAIGFMLRGFFEALRRHIAFEREHILPMIGSSYTG</sequence>
<evidence type="ECO:0000313" key="2">
    <source>
        <dbReference type="EMBL" id="SFK45662.1"/>
    </source>
</evidence>
<reference evidence="2 3" key="1">
    <citation type="submission" date="2016-10" db="EMBL/GenBank/DDBJ databases">
        <authorList>
            <person name="Varghese N."/>
            <person name="Submissions S."/>
        </authorList>
    </citation>
    <scope>NUCLEOTIDE SEQUENCE [LARGE SCALE GENOMIC DNA]</scope>
    <source>
        <strain evidence="2 3">DSM 21822</strain>
    </source>
</reference>
<dbReference type="Pfam" id="PF01814">
    <property type="entry name" value="Hemerythrin"/>
    <property type="match status" value="1"/>
</dbReference>
<dbReference type="EMBL" id="FOSL01000006">
    <property type="protein sequence ID" value="SFK45662.1"/>
    <property type="molecule type" value="Genomic_DNA"/>
</dbReference>
<dbReference type="Gene3D" id="1.20.120.520">
    <property type="entry name" value="nmb1532 protein domain like"/>
    <property type="match status" value="1"/>
</dbReference>
<gene>
    <name evidence="2" type="ORF">SAMN04488498_106221</name>
</gene>
<feature type="domain" description="Hemerythrin-like" evidence="1">
    <location>
        <begin position="32"/>
        <end position="167"/>
    </location>
</feature>
<protein>
    <submittedName>
        <fullName evidence="2">Hemerythrin HHE cation binding domain-containing protein</fullName>
    </submittedName>
</protein>
<evidence type="ECO:0000259" key="1">
    <source>
        <dbReference type="Pfam" id="PF01814"/>
    </source>
</evidence>
<keyword evidence="3" id="KW-1185">Reference proteome</keyword>